<dbReference type="AlphaFoldDB" id="A0A915DQU1"/>
<protein>
    <submittedName>
        <fullName evidence="5">RRM domain-containing protein</fullName>
    </submittedName>
</protein>
<dbReference type="Proteomes" id="UP000887574">
    <property type="component" value="Unplaced"/>
</dbReference>
<reference evidence="5" key="1">
    <citation type="submission" date="2022-11" db="UniProtKB">
        <authorList>
            <consortium name="WormBaseParasite"/>
        </authorList>
    </citation>
    <scope>IDENTIFICATION</scope>
</reference>
<dbReference type="PROSITE" id="PS50102">
    <property type="entry name" value="RRM"/>
    <property type="match status" value="4"/>
</dbReference>
<dbReference type="Gene3D" id="3.30.70.330">
    <property type="match status" value="5"/>
</dbReference>
<evidence type="ECO:0000259" key="3">
    <source>
        <dbReference type="PROSITE" id="PS50102"/>
    </source>
</evidence>
<dbReference type="SMART" id="SM00360">
    <property type="entry name" value="RRM"/>
    <property type="match status" value="4"/>
</dbReference>
<dbReference type="InterPro" id="IPR012677">
    <property type="entry name" value="Nucleotide-bd_a/b_plait_sf"/>
</dbReference>
<name>A0A915DQU1_9BILA</name>
<dbReference type="InterPro" id="IPR050886">
    <property type="entry name" value="RNA-binding_reg"/>
</dbReference>
<sequence>MCSLNVNVLTKQIFTAAHPFSILHNRRLVNYISLKKLYTFSVPSSCKVVLERATGEPYYYGAVNFPTIEEREKVLSSSPLTIDGETVHTKVYSKKLPASALCVSGLPENITEEVLINLYSQFGTICAVSVSRNSENKCRGFAFVQFSSLEELYTALCCKPHKLHSNELDVTTKGRISRELTLRISDLQAETRTTDLYRFYAKYDRLDQCIVKRDRMAKKSKKFGYVAFATTQGFDDALNEQPHVINGKQVTLNYASTNFTVRIQNLSANSTCESVQQYFSRFGKVLWCNKDGARVAYVTFDTMQQVETALKASPHIIDDTKVTASTQEKEVAPSFGLVIRAIADRIGEDRLTDYFSKYGAVTSCEIYRQRYSKAMAFLNFDSEEAVNKAIKKKKHGVDGHVLDVQISKLNKV</sequence>
<accession>A0A915DQU1</accession>
<evidence type="ECO:0000256" key="2">
    <source>
        <dbReference type="PROSITE-ProRule" id="PRU00176"/>
    </source>
</evidence>
<feature type="domain" description="RRM" evidence="3">
    <location>
        <begin position="180"/>
        <end position="257"/>
    </location>
</feature>
<proteinExistence type="predicted"/>
<dbReference type="WBParaSite" id="jg21941">
    <property type="protein sequence ID" value="jg21941"/>
    <property type="gene ID" value="jg21941"/>
</dbReference>
<dbReference type="SUPFAM" id="SSF54928">
    <property type="entry name" value="RNA-binding domain, RBD"/>
    <property type="match status" value="3"/>
</dbReference>
<dbReference type="InterPro" id="IPR035979">
    <property type="entry name" value="RBD_domain_sf"/>
</dbReference>
<keyword evidence="4" id="KW-1185">Reference proteome</keyword>
<evidence type="ECO:0000313" key="4">
    <source>
        <dbReference type="Proteomes" id="UP000887574"/>
    </source>
</evidence>
<organism evidence="4 5">
    <name type="scientific">Ditylenchus dipsaci</name>
    <dbReference type="NCBI Taxonomy" id="166011"/>
    <lineage>
        <taxon>Eukaryota</taxon>
        <taxon>Metazoa</taxon>
        <taxon>Ecdysozoa</taxon>
        <taxon>Nematoda</taxon>
        <taxon>Chromadorea</taxon>
        <taxon>Rhabditida</taxon>
        <taxon>Tylenchina</taxon>
        <taxon>Tylenchomorpha</taxon>
        <taxon>Sphaerularioidea</taxon>
        <taxon>Anguinidae</taxon>
        <taxon>Anguininae</taxon>
        <taxon>Ditylenchus</taxon>
    </lineage>
</organism>
<dbReference type="GO" id="GO:0003723">
    <property type="term" value="F:RNA binding"/>
    <property type="evidence" value="ECO:0007669"/>
    <property type="project" value="UniProtKB-UniRule"/>
</dbReference>
<dbReference type="Pfam" id="PF00076">
    <property type="entry name" value="RRM_1"/>
    <property type="match status" value="3"/>
</dbReference>
<evidence type="ECO:0000313" key="5">
    <source>
        <dbReference type="WBParaSite" id="jg21941"/>
    </source>
</evidence>
<evidence type="ECO:0000256" key="1">
    <source>
        <dbReference type="ARBA" id="ARBA00022884"/>
    </source>
</evidence>
<feature type="domain" description="RRM" evidence="3">
    <location>
        <begin position="99"/>
        <end position="187"/>
    </location>
</feature>
<keyword evidence="1 2" id="KW-0694">RNA-binding</keyword>
<feature type="domain" description="RRM" evidence="3">
    <location>
        <begin position="335"/>
        <end position="409"/>
    </location>
</feature>
<dbReference type="PANTHER" id="PTHR48024">
    <property type="entry name" value="GEO13361P1-RELATED"/>
    <property type="match status" value="1"/>
</dbReference>
<dbReference type="CDD" id="cd00590">
    <property type="entry name" value="RRM_SF"/>
    <property type="match status" value="2"/>
</dbReference>
<dbReference type="GO" id="GO:0005634">
    <property type="term" value="C:nucleus"/>
    <property type="evidence" value="ECO:0007669"/>
    <property type="project" value="TreeGrafter"/>
</dbReference>
<feature type="domain" description="RRM" evidence="3">
    <location>
        <begin position="259"/>
        <end position="331"/>
    </location>
</feature>
<dbReference type="InterPro" id="IPR000504">
    <property type="entry name" value="RRM_dom"/>
</dbReference>
<dbReference type="PANTHER" id="PTHR48024:SF56">
    <property type="entry name" value="HETEROGENEOUS NUCLEAR RIBONUCLEOPROTEIN A0"/>
    <property type="match status" value="1"/>
</dbReference>